<accession>A0A2V2WWI9</accession>
<dbReference type="EMBL" id="PRFC01000048">
    <property type="protein sequence ID" value="PWV12817.1"/>
    <property type="molecule type" value="Genomic_DNA"/>
</dbReference>
<dbReference type="PROSITE" id="PS50096">
    <property type="entry name" value="IQ"/>
    <property type="match status" value="1"/>
</dbReference>
<dbReference type="VEuPathDB" id="TriTrypDB:Tc_MARK_2176"/>
<feature type="compositionally biased region" description="Polar residues" evidence="2">
    <location>
        <begin position="611"/>
        <end position="629"/>
    </location>
</feature>
<feature type="compositionally biased region" description="Basic and acidic residues" evidence="2">
    <location>
        <begin position="111"/>
        <end position="121"/>
    </location>
</feature>
<keyword evidence="1" id="KW-0175">Coiled coil</keyword>
<dbReference type="VEuPathDB" id="TriTrypDB:C4B63_95g43"/>
<name>A0A2V2WWI9_TRYCR</name>
<dbReference type="VEuPathDB" id="TriTrypDB:TcCLB.506735.70"/>
<evidence type="ECO:0000313" key="3">
    <source>
        <dbReference type="EMBL" id="PWV12817.1"/>
    </source>
</evidence>
<evidence type="ECO:0000256" key="2">
    <source>
        <dbReference type="SAM" id="MobiDB-lite"/>
    </source>
</evidence>
<dbReference type="VEuPathDB" id="TriTrypDB:TcBrA4_0074980"/>
<evidence type="ECO:0000313" key="4">
    <source>
        <dbReference type="Proteomes" id="UP000246078"/>
    </source>
</evidence>
<evidence type="ECO:0000256" key="1">
    <source>
        <dbReference type="SAM" id="Coils"/>
    </source>
</evidence>
<dbReference type="VEuPathDB" id="TriTrypDB:TCSYLVIO_002829"/>
<feature type="compositionally biased region" description="Low complexity" evidence="2">
    <location>
        <begin position="17"/>
        <end position="32"/>
    </location>
</feature>
<protein>
    <submittedName>
        <fullName evidence="3">Uncharacterized protein</fullName>
    </submittedName>
</protein>
<feature type="region of interest" description="Disordered" evidence="2">
    <location>
        <begin position="1162"/>
        <end position="1228"/>
    </location>
</feature>
<feature type="region of interest" description="Disordered" evidence="2">
    <location>
        <begin position="1"/>
        <end position="137"/>
    </location>
</feature>
<feature type="coiled-coil region" evidence="1">
    <location>
        <begin position="1018"/>
        <end position="1045"/>
    </location>
</feature>
<organism evidence="3 4">
    <name type="scientific">Trypanosoma cruzi</name>
    <dbReference type="NCBI Taxonomy" id="5693"/>
    <lineage>
        <taxon>Eukaryota</taxon>
        <taxon>Discoba</taxon>
        <taxon>Euglenozoa</taxon>
        <taxon>Kinetoplastea</taxon>
        <taxon>Metakinetoplastina</taxon>
        <taxon>Trypanosomatida</taxon>
        <taxon>Trypanosomatidae</taxon>
        <taxon>Trypanosoma</taxon>
        <taxon>Schizotrypanum</taxon>
    </lineage>
</organism>
<dbReference type="VEuPathDB" id="TriTrypDB:ECC02_004222"/>
<dbReference type="VEuPathDB" id="TriTrypDB:BCY84_17610"/>
<feature type="compositionally biased region" description="Basic residues" evidence="2">
    <location>
        <begin position="1"/>
        <end position="10"/>
    </location>
</feature>
<feature type="compositionally biased region" description="Low complexity" evidence="2">
    <location>
        <begin position="39"/>
        <end position="53"/>
    </location>
</feature>
<gene>
    <name evidence="3" type="ORF">C3747_48g151</name>
</gene>
<dbReference type="VEuPathDB" id="TriTrypDB:TcCL_ESM03640"/>
<reference evidence="3 4" key="1">
    <citation type="journal article" date="2018" name="Microb. Genom.">
        <title>Expanding an expanded genome: long-read sequencing of Trypanosoma cruzi.</title>
        <authorList>
            <person name="Berna L."/>
            <person name="Rodriguez M."/>
            <person name="Chiribao M.L."/>
            <person name="Parodi-Talice A."/>
            <person name="Pita S."/>
            <person name="Rijo G."/>
            <person name="Alvarez-Valin F."/>
            <person name="Robello C."/>
        </authorList>
    </citation>
    <scope>NUCLEOTIDE SEQUENCE [LARGE SCALE GENOMIC DNA]</scope>
    <source>
        <strain evidence="3 4">TCC</strain>
    </source>
</reference>
<feature type="region of interest" description="Disordered" evidence="2">
    <location>
        <begin position="584"/>
        <end position="603"/>
    </location>
</feature>
<feature type="compositionally biased region" description="Basic residues" evidence="2">
    <location>
        <begin position="691"/>
        <end position="706"/>
    </location>
</feature>
<dbReference type="Proteomes" id="UP000246078">
    <property type="component" value="Unassembled WGS sequence"/>
</dbReference>
<feature type="region of interest" description="Disordered" evidence="2">
    <location>
        <begin position="320"/>
        <end position="339"/>
    </location>
</feature>
<dbReference type="VEuPathDB" id="TriTrypDB:TcCLB.509229.20"/>
<proteinExistence type="predicted"/>
<feature type="region of interest" description="Disordered" evidence="2">
    <location>
        <begin position="611"/>
        <end position="630"/>
    </location>
</feature>
<sequence>MDLRVGRRRTALTGPQSPNTTNAGGSTNNNSCGVGGAFSSNGGAQQNSNNAGGRTKSRLLPMSRNNSLSAPPPPAWKSTGLASGTHIRRRPPSVPGRTASPLQTRPGVTRLKKEIIEHRSDPSPAPSRPPRTFTKHSLAASPPLLSLNPLTGLRGMMDHQRITSAFYHGNDRGKLFTLNRPAKTNQRNPIIPDSGTATPSSPVSGSRGVGRRNIVLDVKQGSRPVTGRKHVLEALPQAIRTAAEDTVRSYKELCEALGQAPQDAWIDAVLEGVNKAATLSRTTCIGVGSPAEVRFNAKEREKLAATAGVYLDHGQTKKVGTKTSLTKRPRAVEGKGGGVTPNLCGHSVATRDPRELPAVDMDKDSAGKDTMLDRMVVYCQHLRPYQQKMDVLRQRRKDVEDALGRFLALCQNCSDPGETSSKLVAVNALESHANLLTDGLKDLQRCNVALLLRLREYSREVRRPLGLVGCELETNAVGQQQLEKKSPGMKENENMTSLFNVPCTEDVASPRKSINFPSTKDPPYAYLNFLREEESRIVQQLNEVCSRVREALTNGLTVTIADEAMLETPLFLSSATTGHPLSFEREHQQQQQPKRVTGQGFSSCNLVGSGATDNSCRTTPPNSATTEDANTCGPFVGVALVDWVSLVDDDDNNIDDHTGSNNSNSCSHKHATGNPKLVLGGGRKCLSFHSPPKRRAGGKVAVRRTKSTSAPNAAQKRKNVGKMAMITKTPTTTTTTTTTTVKHKKSKTLSKTGSTSSATEVILAVHIKEAEETWRAIKGLAGVGVARGSFKRQIIRTESKQKGVGNKDFTPELTPQHEQPSGANLFISTPPKIELEHNTTNKFYGFCPEDKLEEEAAQGKTLGVSLASDVSKYNETNKKEPAEVICQFFRRHMQEKKRQINELQQLQMSTVASLSLERSAVCKAEFNTDVAMATRIQCCWRQRMARRMLQQRRERVEKEARQQQKWHIENVMAFRIQRLFAKIVARRRLREATQMRCAASKALQFGAKMAENNRTDGNNEKSSRLMKLRERFEQARERRRNLLRSTPDGTNSFSDAIIHPPCSSSSPLDKALPIEKQPPELEPQPENGVTAKVPPLELKSSGISTFDIEGYQPETENFNVCILHRLLRAPKPLLYMTRVLCDAYPTQPVSALAFLKAAEEAKYKGGGRSSSRQRTTQEKEGKKKEGDKEGKEDKVPSKQQEEGQEIREKNEKGRGAHHQQKMKDESEMRWELRPYRMIRHGLIARKAAMINREGTKHVCPFSIRVKSFVEENEMKHEQPVAKGFQRPFERWGTAHAFQRRVFSAAAEYAWKLIFSHTPHDDYKQRMLKTKEEQEARLERVEQRNRMILACYCVRSEREWLKEASKDLGFVARIWNPKKSLDPNDPDFERHCRETYEFVEDFLYQCFPTITNLDEAPTFLMGAGIFFLLKSMLAYNREKEEEDDKTMGDGLAVYVDKIEGRRADPESAAISYLSDLLLAPQQQKAISTCEVLNLLDNLTLWCRFPEPRRAVTTASGLGKKNDEVNRNTAHGSMGDDVDFSDTCEGMYERTIRSIEATTRLSDFDTVSFTTSHGESSAKMSEDRRPRLRQVLRTPLLKSSPAKRLDDAAFDARIAHNANNKKNGVELEIVYPKGYLVGLSERLMRAILGLRVELEVCEDLDATI</sequence>
<dbReference type="VEuPathDB" id="TriTrypDB:TCDM_06882"/>
<feature type="compositionally biased region" description="Polar residues" evidence="2">
    <location>
        <begin position="589"/>
        <end position="603"/>
    </location>
</feature>
<dbReference type="VEuPathDB" id="TriTrypDB:TcG_04424"/>
<comment type="caution">
    <text evidence="3">The sequence shown here is derived from an EMBL/GenBank/DDBJ whole genome shotgun (WGS) entry which is preliminary data.</text>
</comment>
<dbReference type="SMR" id="A0A2V2WWI9"/>
<dbReference type="OrthoDB" id="266920at2759"/>
<feature type="region of interest" description="Disordered" evidence="2">
    <location>
        <begin position="689"/>
        <end position="718"/>
    </location>
</feature>
<dbReference type="VEuPathDB" id="TriTrypDB:C3747_48g151"/>
<dbReference type="VEuPathDB" id="TriTrypDB:TcYC6_0102040"/>
<feature type="region of interest" description="Disordered" evidence="2">
    <location>
        <begin position="1066"/>
        <end position="1092"/>
    </location>
</feature>
<feature type="compositionally biased region" description="Basic and acidic residues" evidence="2">
    <location>
        <begin position="1175"/>
        <end position="1214"/>
    </location>
</feature>
<feature type="region of interest" description="Disordered" evidence="2">
    <location>
        <begin position="181"/>
        <end position="208"/>
    </location>
</feature>